<proteinExistence type="predicted"/>
<comment type="caution">
    <text evidence="1">The sequence shown here is derived from an EMBL/GenBank/DDBJ whole genome shotgun (WGS) entry which is preliminary data.</text>
</comment>
<dbReference type="EMBL" id="SOMN01000035">
    <property type="protein sequence ID" value="TFE23383.1"/>
    <property type="molecule type" value="Genomic_DNA"/>
</dbReference>
<organism evidence="1 2">
    <name type="scientific">Cohnella luojiensis</name>
    <dbReference type="NCBI Taxonomy" id="652876"/>
    <lineage>
        <taxon>Bacteria</taxon>
        <taxon>Bacillati</taxon>
        <taxon>Bacillota</taxon>
        <taxon>Bacilli</taxon>
        <taxon>Bacillales</taxon>
        <taxon>Paenibacillaceae</taxon>
        <taxon>Cohnella</taxon>
    </lineage>
</organism>
<sequence>MTLSEFRHGNIEVVREGLLIVVIATAEDREESLKHAEHLASLQAEVYFITDRSVSLPGITEKRILILPEQADAILSQIVAVLPILLLAEKTTSLKGADVDDFRYISKVVDRY</sequence>
<evidence type="ECO:0000313" key="2">
    <source>
        <dbReference type="Proteomes" id="UP000297900"/>
    </source>
</evidence>
<evidence type="ECO:0008006" key="3">
    <source>
        <dbReference type="Google" id="ProtNLM"/>
    </source>
</evidence>
<evidence type="ECO:0000313" key="1">
    <source>
        <dbReference type="EMBL" id="TFE23383.1"/>
    </source>
</evidence>
<keyword evidence="2" id="KW-1185">Reference proteome</keyword>
<dbReference type="InterPro" id="IPR046348">
    <property type="entry name" value="SIS_dom_sf"/>
</dbReference>
<gene>
    <name evidence="1" type="ORF">E2980_19415</name>
</gene>
<name>A0A4Y8LUE3_9BACL</name>
<dbReference type="OrthoDB" id="9782098at2"/>
<protein>
    <recommendedName>
        <fullName evidence="3">SIS domain-containing protein</fullName>
    </recommendedName>
</protein>
<dbReference type="GO" id="GO:1901135">
    <property type="term" value="P:carbohydrate derivative metabolic process"/>
    <property type="evidence" value="ECO:0007669"/>
    <property type="project" value="InterPro"/>
</dbReference>
<dbReference type="Gene3D" id="3.40.50.10490">
    <property type="entry name" value="Glucose-6-phosphate isomerase like protein, domain 1"/>
    <property type="match status" value="1"/>
</dbReference>
<dbReference type="AlphaFoldDB" id="A0A4Y8LUE3"/>
<dbReference type="GO" id="GO:0097367">
    <property type="term" value="F:carbohydrate derivative binding"/>
    <property type="evidence" value="ECO:0007669"/>
    <property type="project" value="InterPro"/>
</dbReference>
<dbReference type="Proteomes" id="UP000297900">
    <property type="component" value="Unassembled WGS sequence"/>
</dbReference>
<dbReference type="SUPFAM" id="SSF53697">
    <property type="entry name" value="SIS domain"/>
    <property type="match status" value="1"/>
</dbReference>
<accession>A0A4Y8LUE3</accession>
<reference evidence="1 2" key="1">
    <citation type="submission" date="2019-03" db="EMBL/GenBank/DDBJ databases">
        <title>Cohnella endophytica sp. nov., a novel endophytic bacterium isolated from bark of Sonneratia apetala.</title>
        <authorList>
            <person name="Tuo L."/>
        </authorList>
    </citation>
    <scope>NUCLEOTIDE SEQUENCE [LARGE SCALE GENOMIC DNA]</scope>
    <source>
        <strain evidence="1 2">CCTCC AB 208254</strain>
    </source>
</reference>